<dbReference type="OrthoDB" id="8101189at2"/>
<accession>A0A5C4JNN0</accession>
<evidence type="ECO:0000313" key="1">
    <source>
        <dbReference type="EMBL" id="TNB46811.1"/>
    </source>
</evidence>
<gene>
    <name evidence="1" type="ORF">FF124_14735</name>
</gene>
<keyword evidence="2" id="KW-1185">Reference proteome</keyword>
<reference evidence="1 2" key="1">
    <citation type="submission" date="2019-06" db="EMBL/GenBank/DDBJ databases">
        <title>Martelella lutilitoris sp. nov., isolated from a tidal mudflat.</title>
        <authorList>
            <person name="Kim Y.-J."/>
        </authorList>
    </citation>
    <scope>NUCLEOTIDE SEQUENCE [LARGE SCALE GENOMIC DNA]</scope>
    <source>
        <strain evidence="1 2">GH2-6</strain>
    </source>
</reference>
<proteinExistence type="predicted"/>
<dbReference type="AlphaFoldDB" id="A0A5C4JNN0"/>
<evidence type="ECO:0000313" key="2">
    <source>
        <dbReference type="Proteomes" id="UP000307874"/>
    </source>
</evidence>
<sequence length="60" mass="6577">MVRIVFDKPFRWSPPERPKITIAYRAGGEYNVRAACADDAVSAGAARRRDAEAEHGTTGD</sequence>
<dbReference type="RefSeq" id="WP_138749252.1">
    <property type="nucleotide sequence ID" value="NZ_VCLB01000008.1"/>
</dbReference>
<organism evidence="1 2">
    <name type="scientific">Martelella lutilitoris</name>
    <dbReference type="NCBI Taxonomy" id="2583532"/>
    <lineage>
        <taxon>Bacteria</taxon>
        <taxon>Pseudomonadati</taxon>
        <taxon>Pseudomonadota</taxon>
        <taxon>Alphaproteobacteria</taxon>
        <taxon>Hyphomicrobiales</taxon>
        <taxon>Aurantimonadaceae</taxon>
        <taxon>Martelella</taxon>
    </lineage>
</organism>
<dbReference type="EMBL" id="VCLB01000008">
    <property type="protein sequence ID" value="TNB46811.1"/>
    <property type="molecule type" value="Genomic_DNA"/>
</dbReference>
<dbReference type="Proteomes" id="UP000307874">
    <property type="component" value="Unassembled WGS sequence"/>
</dbReference>
<comment type="caution">
    <text evidence="1">The sequence shown here is derived from an EMBL/GenBank/DDBJ whole genome shotgun (WGS) entry which is preliminary data.</text>
</comment>
<protein>
    <submittedName>
        <fullName evidence="1">Uncharacterized protein</fullName>
    </submittedName>
</protein>
<name>A0A5C4JNN0_9HYPH</name>